<feature type="transmembrane region" description="Helical" evidence="1">
    <location>
        <begin position="69"/>
        <end position="89"/>
    </location>
</feature>
<keyword evidence="1" id="KW-0472">Membrane</keyword>
<reference evidence="2 3" key="1">
    <citation type="journal article" date="2009" name="Nat. Biotechnol.">
        <title>Genome sequence of the recombinant protein production host Pichia pastoris.</title>
        <authorList>
            <person name="De Schutter K."/>
            <person name="Lin Y.C."/>
            <person name="Tiels P."/>
            <person name="Van Hecke A."/>
            <person name="Glinka S."/>
            <person name="Weber-Lehmann J."/>
            <person name="Rouze P."/>
            <person name="Van de Peer Y."/>
            <person name="Callewaert N."/>
        </authorList>
    </citation>
    <scope>NUCLEOTIDE SEQUENCE [LARGE SCALE GENOMIC DNA]</scope>
    <source>
        <strain evidence="3">GS115 / ATCC 20864</strain>
    </source>
</reference>
<feature type="transmembrane region" description="Helical" evidence="1">
    <location>
        <begin position="95"/>
        <end position="116"/>
    </location>
</feature>
<evidence type="ECO:0000313" key="3">
    <source>
        <dbReference type="Proteomes" id="UP000000314"/>
    </source>
</evidence>
<protein>
    <submittedName>
        <fullName evidence="2">Uncharacterized protein</fullName>
    </submittedName>
</protein>
<dbReference type="HOGENOM" id="CLU_1205161_0_0_1"/>
<keyword evidence="1" id="KW-0812">Transmembrane</keyword>
<dbReference type="EMBL" id="FN392319">
    <property type="protein sequence ID" value="CAY67723.1"/>
    <property type="molecule type" value="Genomic_DNA"/>
</dbReference>
<dbReference type="InParanoid" id="C4QWV0"/>
<sequence length="230" mass="26272">MTKAKHSNILAPDILNSSIFTSHAVCDQTVELLKAITSRFKTLFDLLKVQLKKCPSIDNEKALKKLLNLYDSGALVNLLVMGFNIFLNQHIYGKLVLSSILFLSFFILSCLGLIVLNKLKVESASSFTKQCRPIQEPLTSHIQESIDVSIDLKNFIPKVSPNSGEIPNNLELQSIEIEKTTQFSDEEKKQTVERVRLVYRRLNQSVFWSLYRLILKGNQETLLRKFNLEK</sequence>
<organism evidence="2 3">
    <name type="scientific">Komagataella phaffii (strain GS115 / ATCC 20864)</name>
    <name type="common">Yeast</name>
    <name type="synonym">Pichia pastoris</name>
    <dbReference type="NCBI Taxonomy" id="644223"/>
    <lineage>
        <taxon>Eukaryota</taxon>
        <taxon>Fungi</taxon>
        <taxon>Dikarya</taxon>
        <taxon>Ascomycota</taxon>
        <taxon>Saccharomycotina</taxon>
        <taxon>Pichiomycetes</taxon>
        <taxon>Pichiales</taxon>
        <taxon>Pichiaceae</taxon>
        <taxon>Komagataella</taxon>
    </lineage>
</organism>
<dbReference type="GeneID" id="8196610"/>
<dbReference type="RefSeq" id="XP_002490004.1">
    <property type="nucleotide sequence ID" value="XM_002489959.1"/>
</dbReference>
<evidence type="ECO:0000313" key="2">
    <source>
        <dbReference type="EMBL" id="CAY67723.1"/>
    </source>
</evidence>
<name>C4QWV0_KOMPG</name>
<dbReference type="Proteomes" id="UP000000314">
    <property type="component" value="Chromosome 1"/>
</dbReference>
<keyword evidence="1" id="KW-1133">Transmembrane helix</keyword>
<dbReference type="OrthoDB" id="10312335at2759"/>
<gene>
    <name evidence="2" type="ordered locus">PAS_chr1-1_0347</name>
</gene>
<evidence type="ECO:0000256" key="1">
    <source>
        <dbReference type="SAM" id="Phobius"/>
    </source>
</evidence>
<accession>C4QWV0</accession>
<proteinExistence type="predicted"/>
<dbReference type="KEGG" id="ppa:PAS_chr1-1_0347"/>
<keyword evidence="3" id="KW-1185">Reference proteome</keyword>
<dbReference type="AlphaFoldDB" id="C4QWV0"/>